<sequence length="367" mass="41502">MNKNKDQYSSDFKDLCKGYINLPDTLTKRKRIIAIGDVHGDLHLTIKNLLIAKVIEKTEKNKNTIEIKYEDNSKEYYKWIGDDTIVVQVGDQVDRCRPVGFGTVCVRDKEATIDDEHSDIKILDLFTELNKLAKKNKGMVISLLGNHELMNYQGNINYASYKGVHNDDFEGENAKYKKKDGTTFNDGVEGRKYAFKETINEKLACTRQSAVIVGSFIFVHGGIVPELAKKYNVGEINSLIRKWLLKKIDDEDSNIDTLINTPNESPFWTRILGHLPSGLSYKDSRCEDSISETLKIWGNTKNSLKGLVIGHTPQIDKGINSTCSDKVWRVDIGASKAFDVFDRIKNSGRKPSVLEILNDGEEFNILT</sequence>
<dbReference type="InterPro" id="IPR004843">
    <property type="entry name" value="Calcineurin-like_PHP"/>
</dbReference>
<dbReference type="GO" id="GO:0016787">
    <property type="term" value="F:hydrolase activity"/>
    <property type="evidence" value="ECO:0007669"/>
    <property type="project" value="InterPro"/>
</dbReference>
<organism evidence="2">
    <name type="scientific">viral metagenome</name>
    <dbReference type="NCBI Taxonomy" id="1070528"/>
    <lineage>
        <taxon>unclassified sequences</taxon>
        <taxon>metagenomes</taxon>
        <taxon>organismal metagenomes</taxon>
    </lineage>
</organism>
<evidence type="ECO:0000259" key="1">
    <source>
        <dbReference type="Pfam" id="PF00149"/>
    </source>
</evidence>
<feature type="domain" description="Calcineurin-like phosphoesterase" evidence="1">
    <location>
        <begin position="31"/>
        <end position="313"/>
    </location>
</feature>
<evidence type="ECO:0000313" key="2">
    <source>
        <dbReference type="EMBL" id="QHT74241.1"/>
    </source>
</evidence>
<dbReference type="Pfam" id="PF00149">
    <property type="entry name" value="Metallophos"/>
    <property type="match status" value="1"/>
</dbReference>
<dbReference type="InterPro" id="IPR029052">
    <property type="entry name" value="Metallo-depent_PP-like"/>
</dbReference>
<dbReference type="PANTHER" id="PTHR46546:SF4">
    <property type="entry name" value="SHEWANELLA-LIKE PROTEIN PHOSPHATASE 1"/>
    <property type="match status" value="1"/>
</dbReference>
<protein>
    <recommendedName>
        <fullName evidence="1">Calcineurin-like phosphoesterase domain-containing protein</fullName>
    </recommendedName>
</protein>
<dbReference type="PANTHER" id="PTHR46546">
    <property type="entry name" value="SHEWANELLA-LIKE PROTEIN PHOSPHATASE 1"/>
    <property type="match status" value="1"/>
</dbReference>
<reference evidence="2" key="1">
    <citation type="journal article" date="2020" name="Nature">
        <title>Giant virus diversity and host interactions through global metagenomics.</title>
        <authorList>
            <person name="Schulz F."/>
            <person name="Roux S."/>
            <person name="Paez-Espino D."/>
            <person name="Jungbluth S."/>
            <person name="Walsh D.A."/>
            <person name="Denef V.J."/>
            <person name="McMahon K.D."/>
            <person name="Konstantinidis K.T."/>
            <person name="Eloe-Fadrosh E.A."/>
            <person name="Kyrpides N.C."/>
            <person name="Woyke T."/>
        </authorList>
    </citation>
    <scope>NUCLEOTIDE SEQUENCE</scope>
    <source>
        <strain evidence="2">GVMAG-M-3300023179-4</strain>
    </source>
</reference>
<dbReference type="SUPFAM" id="SSF56300">
    <property type="entry name" value="Metallo-dependent phosphatases"/>
    <property type="match status" value="1"/>
</dbReference>
<dbReference type="EMBL" id="MN739844">
    <property type="protein sequence ID" value="QHT74241.1"/>
    <property type="molecule type" value="Genomic_DNA"/>
</dbReference>
<proteinExistence type="predicted"/>
<accession>A0A6C0H121</accession>
<name>A0A6C0H121_9ZZZZ</name>
<dbReference type="Gene3D" id="3.60.21.10">
    <property type="match status" value="1"/>
</dbReference>
<dbReference type="AlphaFoldDB" id="A0A6C0H121"/>